<evidence type="ECO:0000313" key="2">
    <source>
        <dbReference type="EMBL" id="QIW97431.1"/>
    </source>
</evidence>
<evidence type="ECO:0000313" key="3">
    <source>
        <dbReference type="Proteomes" id="UP000503462"/>
    </source>
</evidence>
<feature type="region of interest" description="Disordered" evidence="1">
    <location>
        <begin position="164"/>
        <end position="231"/>
    </location>
</feature>
<dbReference type="InterPro" id="IPR038883">
    <property type="entry name" value="AN11006-like"/>
</dbReference>
<evidence type="ECO:0008006" key="4">
    <source>
        <dbReference type="Google" id="ProtNLM"/>
    </source>
</evidence>
<dbReference type="AlphaFoldDB" id="A0A6H0XRP1"/>
<dbReference type="OrthoDB" id="3635680at2759"/>
<evidence type="ECO:0000256" key="1">
    <source>
        <dbReference type="SAM" id="MobiDB-lite"/>
    </source>
</evidence>
<name>A0A6H0XRP1_9PEZI</name>
<protein>
    <recommendedName>
        <fullName evidence="4">F-box domain-containing protein</fullName>
    </recommendedName>
</protein>
<dbReference type="PANTHER" id="PTHR42085">
    <property type="entry name" value="F-BOX DOMAIN-CONTAINING PROTEIN"/>
    <property type="match status" value="1"/>
</dbReference>
<proteinExistence type="predicted"/>
<dbReference type="Proteomes" id="UP000503462">
    <property type="component" value="Chromosome 2"/>
</dbReference>
<gene>
    <name evidence="2" type="ORF">AMS68_002949</name>
</gene>
<accession>A0A6H0XRP1</accession>
<organism evidence="2 3">
    <name type="scientific">Peltaster fructicola</name>
    <dbReference type="NCBI Taxonomy" id="286661"/>
    <lineage>
        <taxon>Eukaryota</taxon>
        <taxon>Fungi</taxon>
        <taxon>Dikarya</taxon>
        <taxon>Ascomycota</taxon>
        <taxon>Pezizomycotina</taxon>
        <taxon>Dothideomycetes</taxon>
        <taxon>Dothideomycetes incertae sedis</taxon>
        <taxon>Peltaster</taxon>
    </lineage>
</organism>
<dbReference type="PANTHER" id="PTHR42085:SF1">
    <property type="entry name" value="F-BOX DOMAIN-CONTAINING PROTEIN"/>
    <property type="match status" value="1"/>
</dbReference>
<reference evidence="2 3" key="1">
    <citation type="journal article" date="2016" name="Sci. Rep.">
        <title>Peltaster fructicola genome reveals evolution from an invasive phytopathogen to an ectophytic parasite.</title>
        <authorList>
            <person name="Xu C."/>
            <person name="Chen H."/>
            <person name="Gleason M.L."/>
            <person name="Xu J.R."/>
            <person name="Liu H."/>
            <person name="Zhang R."/>
            <person name="Sun G."/>
        </authorList>
    </citation>
    <scope>NUCLEOTIDE SEQUENCE [LARGE SCALE GENOMIC DNA]</scope>
    <source>
        <strain evidence="2 3">LNHT1506</strain>
    </source>
</reference>
<dbReference type="EMBL" id="CP051140">
    <property type="protein sequence ID" value="QIW97431.1"/>
    <property type="molecule type" value="Genomic_DNA"/>
</dbReference>
<keyword evidence="3" id="KW-1185">Reference proteome</keyword>
<sequence>MKRTYPDIAAAMPTKRLLRPAIPKNDSTAGQGHARTSFYDLPAELRIEIYQLVLEKVTIHILPTRTATNRECPHALVRTSRQVRNEVLPIIHAQCPIKTTVTDFNFDGMMAWMSRMPPDQEANLCRNQWLSIELVTTVNDRKEQSSNSMKNSHSLRRWLHMRADRHRPQPGWKYKGPTPDPKTANEMRRRAKRAVRPEEQREMYSMLKALNVRPPVVRQQPSPPDSSGTGD</sequence>